<comment type="similarity">
    <text evidence="2">Belongs to the class-I pyridoxal-phosphate-dependent aminotransferase family.</text>
</comment>
<dbReference type="Pfam" id="PF00155">
    <property type="entry name" value="Aminotran_1_2"/>
    <property type="match status" value="1"/>
</dbReference>
<dbReference type="EMBL" id="VLPL01000002">
    <property type="protein sequence ID" value="TSJ46275.1"/>
    <property type="molecule type" value="Genomic_DNA"/>
</dbReference>
<dbReference type="RefSeq" id="WP_144331812.1">
    <property type="nucleotide sequence ID" value="NZ_VLPL01000002.1"/>
</dbReference>
<comment type="cofactor">
    <cofactor evidence="1">
        <name>pyridoxal 5'-phosphate</name>
        <dbReference type="ChEBI" id="CHEBI:597326"/>
    </cofactor>
</comment>
<dbReference type="PANTHER" id="PTHR43807">
    <property type="entry name" value="FI04487P"/>
    <property type="match status" value="1"/>
</dbReference>
<keyword evidence="3 7" id="KW-0032">Aminotransferase</keyword>
<evidence type="ECO:0000259" key="6">
    <source>
        <dbReference type="Pfam" id="PF00155"/>
    </source>
</evidence>
<keyword evidence="4 7" id="KW-0808">Transferase</keyword>
<feature type="domain" description="Aminotransferase class I/classII large" evidence="6">
    <location>
        <begin position="25"/>
        <end position="373"/>
    </location>
</feature>
<dbReference type="Proteomes" id="UP000316008">
    <property type="component" value="Unassembled WGS sequence"/>
</dbReference>
<evidence type="ECO:0000313" key="8">
    <source>
        <dbReference type="Proteomes" id="UP000316008"/>
    </source>
</evidence>
<dbReference type="AlphaFoldDB" id="A0A556N2E4"/>
<gene>
    <name evidence="7" type="ORF">FO442_03730</name>
</gene>
<organism evidence="7 8">
    <name type="scientific">Fluviicola chungangensis</name>
    <dbReference type="NCBI Taxonomy" id="2597671"/>
    <lineage>
        <taxon>Bacteria</taxon>
        <taxon>Pseudomonadati</taxon>
        <taxon>Bacteroidota</taxon>
        <taxon>Flavobacteriia</taxon>
        <taxon>Flavobacteriales</taxon>
        <taxon>Crocinitomicaceae</taxon>
        <taxon>Fluviicola</taxon>
    </lineage>
</organism>
<dbReference type="GO" id="GO:0030170">
    <property type="term" value="F:pyridoxal phosphate binding"/>
    <property type="evidence" value="ECO:0007669"/>
    <property type="project" value="InterPro"/>
</dbReference>
<dbReference type="InterPro" id="IPR004839">
    <property type="entry name" value="Aminotransferase_I/II_large"/>
</dbReference>
<dbReference type="InterPro" id="IPR015421">
    <property type="entry name" value="PyrdxlP-dep_Trfase_major"/>
</dbReference>
<evidence type="ECO:0000256" key="3">
    <source>
        <dbReference type="ARBA" id="ARBA00022576"/>
    </source>
</evidence>
<dbReference type="PANTHER" id="PTHR43807:SF20">
    <property type="entry name" value="FI04487P"/>
    <property type="match status" value="1"/>
</dbReference>
<reference evidence="7 8" key="1">
    <citation type="submission" date="2019-07" db="EMBL/GenBank/DDBJ databases">
        <authorList>
            <person name="Huq M.A."/>
        </authorList>
    </citation>
    <scope>NUCLEOTIDE SEQUENCE [LARGE SCALE GENOMIC DNA]</scope>
    <source>
        <strain evidence="7 8">MAH-3</strain>
    </source>
</reference>
<evidence type="ECO:0000256" key="2">
    <source>
        <dbReference type="ARBA" id="ARBA00007441"/>
    </source>
</evidence>
<evidence type="ECO:0000256" key="4">
    <source>
        <dbReference type="ARBA" id="ARBA00022679"/>
    </source>
</evidence>
<sequence length="376" mass="42968">MQTKLPKVGTTIFTTMSQMANQYQAINLSQGFPNFPIDPLIEDLLAKNSKENVHQYAPMAGLPVLLEGIAQMVHRVYQRDINPSTEILVTSGATQGIFATLQALVHRGDEVVILDPAYDCYSPAVHLAGGKPVHIPMREDFTIDWRELRQTVNQKTRVLIINNPHNPSGKMMDKEDFDALVQVMIDHPNLILCSDEVYEFITFEKKHFSAHNHEILRNRSVIVSSFGKTFHITGWKVGYLIAPEYILKEIKKVHQYLVFSVNSVAQKTLADYISGTDVTTLGKFYQDKRDRFKELMAKSKFEFLPSEGTYFQTVRYNTISNLPDVAFCEWMVKEMGVAAIPLSVFYEERNDYHTIRFCFAKTDETLIQAAERLCKI</sequence>
<dbReference type="InterPro" id="IPR015424">
    <property type="entry name" value="PyrdxlP-dep_Trfase"/>
</dbReference>
<dbReference type="GO" id="GO:0005737">
    <property type="term" value="C:cytoplasm"/>
    <property type="evidence" value="ECO:0007669"/>
    <property type="project" value="TreeGrafter"/>
</dbReference>
<keyword evidence="5" id="KW-0663">Pyridoxal phosphate</keyword>
<accession>A0A556N2E4</accession>
<evidence type="ECO:0000313" key="7">
    <source>
        <dbReference type="EMBL" id="TSJ46275.1"/>
    </source>
</evidence>
<dbReference type="Gene3D" id="3.90.1150.10">
    <property type="entry name" value="Aspartate Aminotransferase, domain 1"/>
    <property type="match status" value="1"/>
</dbReference>
<dbReference type="NCBIfam" id="NF006569">
    <property type="entry name" value="PRK09082.1"/>
    <property type="match status" value="1"/>
</dbReference>
<dbReference type="GO" id="GO:0016212">
    <property type="term" value="F:kynurenine-oxoglutarate transaminase activity"/>
    <property type="evidence" value="ECO:0007669"/>
    <property type="project" value="TreeGrafter"/>
</dbReference>
<evidence type="ECO:0000256" key="5">
    <source>
        <dbReference type="ARBA" id="ARBA00022898"/>
    </source>
</evidence>
<name>A0A556N2E4_9FLAO</name>
<keyword evidence="8" id="KW-1185">Reference proteome</keyword>
<dbReference type="CDD" id="cd00609">
    <property type="entry name" value="AAT_like"/>
    <property type="match status" value="1"/>
</dbReference>
<dbReference type="SUPFAM" id="SSF53383">
    <property type="entry name" value="PLP-dependent transferases"/>
    <property type="match status" value="1"/>
</dbReference>
<dbReference type="InterPro" id="IPR015422">
    <property type="entry name" value="PyrdxlP-dep_Trfase_small"/>
</dbReference>
<evidence type="ECO:0000256" key="1">
    <source>
        <dbReference type="ARBA" id="ARBA00001933"/>
    </source>
</evidence>
<dbReference type="FunFam" id="3.40.640.10:FF:000033">
    <property type="entry name" value="Aspartate aminotransferase"/>
    <property type="match status" value="1"/>
</dbReference>
<comment type="caution">
    <text evidence="7">The sequence shown here is derived from an EMBL/GenBank/DDBJ whole genome shotgun (WGS) entry which is preliminary data.</text>
</comment>
<dbReference type="Gene3D" id="3.40.640.10">
    <property type="entry name" value="Type I PLP-dependent aspartate aminotransferase-like (Major domain)"/>
    <property type="match status" value="1"/>
</dbReference>
<proteinExistence type="inferred from homology"/>
<dbReference type="InterPro" id="IPR051326">
    <property type="entry name" value="Kynurenine-oxoglutarate_AT"/>
</dbReference>
<protein>
    <submittedName>
        <fullName evidence="7">Aminotransferase class I/II-fold pyridoxal phosphate-dependent enzyme</fullName>
    </submittedName>
</protein>
<dbReference type="OrthoDB" id="9802328at2"/>